<comment type="caution">
    <text evidence="2">The sequence shown here is derived from an EMBL/GenBank/DDBJ whole genome shotgun (WGS) entry which is preliminary data.</text>
</comment>
<gene>
    <name evidence="2" type="ORF">C8P69_105101</name>
</gene>
<protein>
    <submittedName>
        <fullName evidence="2">Uncharacterized protein</fullName>
    </submittedName>
</protein>
<feature type="compositionally biased region" description="Basic and acidic residues" evidence="1">
    <location>
        <begin position="32"/>
        <end position="47"/>
    </location>
</feature>
<proteinExistence type="predicted"/>
<dbReference type="EMBL" id="PZZL01000005">
    <property type="protein sequence ID" value="PTM54951.1"/>
    <property type="molecule type" value="Genomic_DNA"/>
</dbReference>
<dbReference type="Proteomes" id="UP000241808">
    <property type="component" value="Unassembled WGS sequence"/>
</dbReference>
<evidence type="ECO:0000313" key="3">
    <source>
        <dbReference type="Proteomes" id="UP000241808"/>
    </source>
</evidence>
<reference evidence="2 3" key="1">
    <citation type="submission" date="2018-04" db="EMBL/GenBank/DDBJ databases">
        <title>Genomic Encyclopedia of Archaeal and Bacterial Type Strains, Phase II (KMG-II): from individual species to whole genera.</title>
        <authorList>
            <person name="Goeker M."/>
        </authorList>
    </citation>
    <scope>NUCLEOTIDE SEQUENCE [LARGE SCALE GENOMIC DNA]</scope>
    <source>
        <strain evidence="2 3">DSM 25521</strain>
    </source>
</reference>
<evidence type="ECO:0000313" key="2">
    <source>
        <dbReference type="EMBL" id="PTM54951.1"/>
    </source>
</evidence>
<name>A0A2T4Z2H6_9HYPH</name>
<dbReference type="RefSeq" id="WP_108177728.1">
    <property type="nucleotide sequence ID" value="NZ_PZZL01000005.1"/>
</dbReference>
<evidence type="ECO:0000256" key="1">
    <source>
        <dbReference type="SAM" id="MobiDB-lite"/>
    </source>
</evidence>
<accession>A0A2T4Z2H6</accession>
<dbReference type="AlphaFoldDB" id="A0A2T4Z2H6"/>
<feature type="region of interest" description="Disordered" evidence="1">
    <location>
        <begin position="20"/>
        <end position="47"/>
    </location>
</feature>
<keyword evidence="3" id="KW-1185">Reference proteome</keyword>
<organism evidence="2 3">
    <name type="scientific">Phreatobacter oligotrophus</name>
    <dbReference type="NCBI Taxonomy" id="1122261"/>
    <lineage>
        <taxon>Bacteria</taxon>
        <taxon>Pseudomonadati</taxon>
        <taxon>Pseudomonadota</taxon>
        <taxon>Alphaproteobacteria</taxon>
        <taxon>Hyphomicrobiales</taxon>
        <taxon>Phreatobacteraceae</taxon>
        <taxon>Phreatobacter</taxon>
    </lineage>
</organism>
<sequence length="73" mass="8275">MLIHNAIQGAVIEIGAMNMHGDPRTSAQETYQGEKQKGNPEGSEQTKIHWDISIRDRRSHRNSSKIHTSLMLH</sequence>